<dbReference type="InterPro" id="IPR011066">
    <property type="entry name" value="MscS_channel_C_sf"/>
</dbReference>
<dbReference type="STRING" id="1513793.SAMN06296036_12580"/>
<dbReference type="Proteomes" id="UP000192907">
    <property type="component" value="Unassembled WGS sequence"/>
</dbReference>
<dbReference type="InterPro" id="IPR006685">
    <property type="entry name" value="MscS_channel_2nd"/>
</dbReference>
<evidence type="ECO:0000256" key="5">
    <source>
        <dbReference type="ARBA" id="ARBA00022989"/>
    </source>
</evidence>
<dbReference type="PANTHER" id="PTHR30566:SF5">
    <property type="entry name" value="MECHANOSENSITIVE ION CHANNEL PROTEIN 1, MITOCHONDRIAL-RELATED"/>
    <property type="match status" value="1"/>
</dbReference>
<dbReference type="OrthoDB" id="5288997at2"/>
<dbReference type="InterPro" id="IPR010920">
    <property type="entry name" value="LSM_dom_sf"/>
</dbReference>
<evidence type="ECO:0000313" key="13">
    <source>
        <dbReference type="EMBL" id="SMF70031.1"/>
    </source>
</evidence>
<dbReference type="Gene3D" id="2.30.30.60">
    <property type="match status" value="1"/>
</dbReference>
<keyword evidence="5 8" id="KW-1133">Transmembrane helix</keyword>
<comment type="similarity">
    <text evidence="2">Belongs to the MscS (TC 1.A.23) family.</text>
</comment>
<feature type="transmembrane region" description="Helical" evidence="8">
    <location>
        <begin position="265"/>
        <end position="282"/>
    </location>
</feature>
<dbReference type="GO" id="GO:0008381">
    <property type="term" value="F:mechanosensitive monoatomic ion channel activity"/>
    <property type="evidence" value="ECO:0007669"/>
    <property type="project" value="UniProtKB-ARBA"/>
</dbReference>
<keyword evidence="14" id="KW-1185">Reference proteome</keyword>
<reference evidence="14" key="1">
    <citation type="submission" date="2017-04" db="EMBL/GenBank/DDBJ databases">
        <authorList>
            <person name="Varghese N."/>
            <person name="Submissions S."/>
        </authorList>
    </citation>
    <scope>NUCLEOTIDE SEQUENCE [LARGE SCALE GENOMIC DNA]</scope>
    <source>
        <strain evidence="14">RKEM611</strain>
    </source>
</reference>
<dbReference type="Pfam" id="PF21082">
    <property type="entry name" value="MS_channel_3rd"/>
    <property type="match status" value="1"/>
</dbReference>
<dbReference type="SUPFAM" id="SSF82861">
    <property type="entry name" value="Mechanosensitive channel protein MscS (YggB), transmembrane region"/>
    <property type="match status" value="1"/>
</dbReference>
<dbReference type="SUPFAM" id="SSF50182">
    <property type="entry name" value="Sm-like ribonucleoproteins"/>
    <property type="match status" value="1"/>
</dbReference>
<protein>
    <submittedName>
        <fullName evidence="13">MscS family membrane protein</fullName>
    </submittedName>
</protein>
<comment type="subcellular location">
    <subcellularLocation>
        <location evidence="1">Cell membrane</location>
        <topology evidence="1">Multi-pass membrane protein</topology>
    </subcellularLocation>
</comment>
<feature type="domain" description="Mechanosensitive ion channel MscS C-terminal" evidence="11">
    <location>
        <begin position="431"/>
        <end position="511"/>
    </location>
</feature>
<evidence type="ECO:0000256" key="7">
    <source>
        <dbReference type="SAM" id="MobiDB-lite"/>
    </source>
</evidence>
<evidence type="ECO:0000256" key="8">
    <source>
        <dbReference type="SAM" id="Phobius"/>
    </source>
</evidence>
<name>A0A1Y6CQ74_9BACT</name>
<organism evidence="13 14">
    <name type="scientific">Pseudobacteriovorax antillogorgiicola</name>
    <dbReference type="NCBI Taxonomy" id="1513793"/>
    <lineage>
        <taxon>Bacteria</taxon>
        <taxon>Pseudomonadati</taxon>
        <taxon>Bdellovibrionota</taxon>
        <taxon>Oligoflexia</taxon>
        <taxon>Oligoflexales</taxon>
        <taxon>Pseudobacteriovoracaceae</taxon>
        <taxon>Pseudobacteriovorax</taxon>
    </lineage>
</organism>
<feature type="transmembrane region" description="Helical" evidence="8">
    <location>
        <begin position="314"/>
        <end position="331"/>
    </location>
</feature>
<dbReference type="Gene3D" id="3.30.70.100">
    <property type="match status" value="1"/>
</dbReference>
<dbReference type="SUPFAM" id="SSF82689">
    <property type="entry name" value="Mechanosensitive channel protein MscS (YggB), C-terminal domain"/>
    <property type="match status" value="1"/>
</dbReference>
<evidence type="ECO:0000256" key="9">
    <source>
        <dbReference type="SAM" id="SignalP"/>
    </source>
</evidence>
<dbReference type="EMBL" id="FWZT01000025">
    <property type="protein sequence ID" value="SMF70031.1"/>
    <property type="molecule type" value="Genomic_DNA"/>
</dbReference>
<keyword evidence="3" id="KW-1003">Cell membrane</keyword>
<dbReference type="InterPro" id="IPR011014">
    <property type="entry name" value="MscS_channel_TM-2"/>
</dbReference>
<dbReference type="InterPro" id="IPR049278">
    <property type="entry name" value="MS_channel_C"/>
</dbReference>
<dbReference type="AlphaFoldDB" id="A0A1Y6CQ74"/>
<dbReference type="Pfam" id="PF00924">
    <property type="entry name" value="MS_channel_2nd"/>
    <property type="match status" value="1"/>
</dbReference>
<evidence type="ECO:0000256" key="3">
    <source>
        <dbReference type="ARBA" id="ARBA00022475"/>
    </source>
</evidence>
<feature type="transmembrane region" description="Helical" evidence="8">
    <location>
        <begin position="187"/>
        <end position="207"/>
    </location>
</feature>
<sequence>MLFRILAIVVLSSWGASAPGQHLLTEPKDDDFYSYKDNYNRDTPRGSLTGFFQACDERDYETAALYLDLRAIKKSEQKTKGPILAKKLKFVLDRALDLDEMHLADEPEGVTKDGLAKSRDFIALLELEKKKYRIYMDRMWGPKANVWKFSKSTVKIINPLYTHFGHGKIGEWLPPIFIEYEIFSLQLWQLIVILAFFPLIVGLSRFISRRMIRIMPHIGKGIAEFPEEKQLLRELEAPVLMFTSVILFTLLTFSLNLTIAAQKTILAGLATFLVISLTWFFLRSVDLFSDLFQGKLERRELIAASSMVPLGRRFTKIFLFVITALALLRVYNIDITALLAGLGVGGIAVALAAQKSLENLFSGVALITDQPVRVGDFCRFDQQLGRVEDIGIRSTRIRTLERSVITIPNREFSQMKLENLSLRDKIQFQTMIGVRYETTTDQLRYILSQLRQLLLSHPKVLQDRRIRVRFIGFGEYSLNIDVFCHINTRKWYDFLAIQEDLMLRIMEIVEACGTGFAFPSRTVYQDSSSSLPQEKVAHAQNEIARLRQDGGLPFPDYTPEQYNDFRATLSYPPDGSISRPKQTHTKDSP</sequence>
<evidence type="ECO:0000256" key="2">
    <source>
        <dbReference type="ARBA" id="ARBA00008017"/>
    </source>
</evidence>
<dbReference type="InterPro" id="IPR023408">
    <property type="entry name" value="MscS_beta-dom_sf"/>
</dbReference>
<feature type="domain" description="Mechanosensitive ion channel MscS" evidence="10">
    <location>
        <begin position="356"/>
        <end position="421"/>
    </location>
</feature>
<dbReference type="InterPro" id="IPR049142">
    <property type="entry name" value="MS_channel_1st"/>
</dbReference>
<gene>
    <name evidence="13" type="ORF">SAMN06296036_12580</name>
</gene>
<feature type="domain" description="Mechanosensitive ion channel transmembrane helices 2/3" evidence="12">
    <location>
        <begin position="315"/>
        <end position="354"/>
    </location>
</feature>
<dbReference type="Gene3D" id="1.10.287.1260">
    <property type="match status" value="1"/>
</dbReference>
<dbReference type="Pfam" id="PF21088">
    <property type="entry name" value="MS_channel_1st"/>
    <property type="match status" value="1"/>
</dbReference>
<keyword evidence="6 8" id="KW-0472">Membrane</keyword>
<evidence type="ECO:0000259" key="10">
    <source>
        <dbReference type="Pfam" id="PF00924"/>
    </source>
</evidence>
<accession>A0A1Y6CQ74</accession>
<dbReference type="PANTHER" id="PTHR30566">
    <property type="entry name" value="YNAI-RELATED MECHANOSENSITIVE ION CHANNEL"/>
    <property type="match status" value="1"/>
</dbReference>
<dbReference type="RefSeq" id="WP_132324111.1">
    <property type="nucleotide sequence ID" value="NZ_FWZT01000025.1"/>
</dbReference>
<evidence type="ECO:0000259" key="12">
    <source>
        <dbReference type="Pfam" id="PF21088"/>
    </source>
</evidence>
<feature type="transmembrane region" description="Helical" evidence="8">
    <location>
        <begin position="239"/>
        <end position="259"/>
    </location>
</feature>
<evidence type="ECO:0000259" key="11">
    <source>
        <dbReference type="Pfam" id="PF21082"/>
    </source>
</evidence>
<keyword evidence="9" id="KW-0732">Signal</keyword>
<evidence type="ECO:0000313" key="14">
    <source>
        <dbReference type="Proteomes" id="UP000192907"/>
    </source>
</evidence>
<proteinExistence type="inferred from homology"/>
<dbReference type="GO" id="GO:0005886">
    <property type="term" value="C:plasma membrane"/>
    <property type="evidence" value="ECO:0007669"/>
    <property type="project" value="UniProtKB-SubCell"/>
</dbReference>
<feature type="region of interest" description="Disordered" evidence="7">
    <location>
        <begin position="549"/>
        <end position="589"/>
    </location>
</feature>
<feature type="chain" id="PRO_5012328388" evidence="9">
    <location>
        <begin position="19"/>
        <end position="589"/>
    </location>
</feature>
<evidence type="ECO:0000256" key="6">
    <source>
        <dbReference type="ARBA" id="ARBA00023136"/>
    </source>
</evidence>
<keyword evidence="4 8" id="KW-0812">Transmembrane</keyword>
<feature type="signal peptide" evidence="9">
    <location>
        <begin position="1"/>
        <end position="18"/>
    </location>
</feature>
<evidence type="ECO:0000256" key="1">
    <source>
        <dbReference type="ARBA" id="ARBA00004651"/>
    </source>
</evidence>
<evidence type="ECO:0000256" key="4">
    <source>
        <dbReference type="ARBA" id="ARBA00022692"/>
    </source>
</evidence>